<dbReference type="InParanoid" id="B4DB83"/>
<comment type="subcellular location">
    <subcellularLocation>
        <location evidence="1">Cell membrane</location>
        <topology evidence="1">Multi-pass membrane protein</topology>
    </subcellularLocation>
</comment>
<dbReference type="InterPro" id="IPR036259">
    <property type="entry name" value="MFS_trans_sf"/>
</dbReference>
<comment type="caution">
    <text evidence="9">The sequence shown here is derived from an EMBL/GenBank/DDBJ whole genome shotgun (WGS) entry which is preliminary data.</text>
</comment>
<keyword evidence="5 7" id="KW-1133">Transmembrane helix</keyword>
<keyword evidence="6 7" id="KW-0472">Membrane</keyword>
<keyword evidence="4 7" id="KW-0812">Transmembrane</keyword>
<dbReference type="Pfam" id="PF05977">
    <property type="entry name" value="MFS_3"/>
    <property type="match status" value="1"/>
</dbReference>
<dbReference type="CDD" id="cd06173">
    <property type="entry name" value="MFS_MefA_like"/>
    <property type="match status" value="1"/>
</dbReference>
<dbReference type="EMBL" id="ABVL01000036">
    <property type="protein sequence ID" value="EDY16271.1"/>
    <property type="molecule type" value="Genomic_DNA"/>
</dbReference>
<dbReference type="AlphaFoldDB" id="B4DB83"/>
<evidence type="ECO:0000256" key="6">
    <source>
        <dbReference type="ARBA" id="ARBA00023136"/>
    </source>
</evidence>
<keyword evidence="3" id="KW-1003">Cell membrane</keyword>
<protein>
    <submittedName>
        <fullName evidence="9">Major facilitator superfamily MFS_1</fullName>
    </submittedName>
</protein>
<feature type="transmembrane region" description="Helical" evidence="7">
    <location>
        <begin position="280"/>
        <end position="299"/>
    </location>
</feature>
<organism evidence="9 10">
    <name type="scientific">Chthoniobacter flavus Ellin428</name>
    <dbReference type="NCBI Taxonomy" id="497964"/>
    <lineage>
        <taxon>Bacteria</taxon>
        <taxon>Pseudomonadati</taxon>
        <taxon>Verrucomicrobiota</taxon>
        <taxon>Spartobacteria</taxon>
        <taxon>Chthoniobacterales</taxon>
        <taxon>Chthoniobacteraceae</taxon>
        <taxon>Chthoniobacter</taxon>
    </lineage>
</organism>
<evidence type="ECO:0000256" key="7">
    <source>
        <dbReference type="SAM" id="Phobius"/>
    </source>
</evidence>
<dbReference type="GO" id="GO:0022857">
    <property type="term" value="F:transmembrane transporter activity"/>
    <property type="evidence" value="ECO:0007669"/>
    <property type="project" value="InterPro"/>
</dbReference>
<dbReference type="STRING" id="497964.CfE428DRAFT_6174"/>
<keyword evidence="10" id="KW-1185">Reference proteome</keyword>
<gene>
    <name evidence="9" type="ORF">CfE428DRAFT_6174</name>
</gene>
<feature type="transmembrane region" description="Helical" evidence="7">
    <location>
        <begin position="219"/>
        <end position="240"/>
    </location>
</feature>
<feature type="transmembrane region" description="Helical" evidence="7">
    <location>
        <begin position="367"/>
        <end position="387"/>
    </location>
</feature>
<evidence type="ECO:0000256" key="4">
    <source>
        <dbReference type="ARBA" id="ARBA00022692"/>
    </source>
</evidence>
<dbReference type="GO" id="GO:0005886">
    <property type="term" value="C:plasma membrane"/>
    <property type="evidence" value="ECO:0007669"/>
    <property type="project" value="UniProtKB-SubCell"/>
</dbReference>
<feature type="transmembrane region" description="Helical" evidence="7">
    <location>
        <begin position="72"/>
        <end position="92"/>
    </location>
</feature>
<dbReference type="InterPro" id="IPR010290">
    <property type="entry name" value="TM_effector"/>
</dbReference>
<feature type="transmembrane region" description="Helical" evidence="7">
    <location>
        <begin position="339"/>
        <end position="361"/>
    </location>
</feature>
<dbReference type="PANTHER" id="PTHR23513">
    <property type="entry name" value="INTEGRAL MEMBRANE EFFLUX PROTEIN-RELATED"/>
    <property type="match status" value="1"/>
</dbReference>
<feature type="transmembrane region" description="Helical" evidence="7">
    <location>
        <begin position="305"/>
        <end position="327"/>
    </location>
</feature>
<proteinExistence type="predicted"/>
<sequence>MLKHAPFARYMTGETISMLGTWMQMMAQSWVVAGLTKSNFTLGLLNFASGIPMLVFASWGGVLADRHDKRRILLLTQIVQIITAVSLGWLVYIKEISVWHILIAGVCLGTSAAFEMPAASALIPELVGRERLRAAISVDRSLFHATRTAGPALGGWLMQVMGTASAFFANAASFLAMIIALFTLPSRPVGTAEEEAQRQTGMSEGWKYIRGDRPTRTMILLLMSITTCISPFFMITMSNFCRYVLHVPEEKFGILMASSGVGAFVGSLWLLRIAGQHRRTYLRGAAAIIALAMFGFSQARNLYEAMAALVFMTGGTSTLFGLANTIVQERAPDALRGRVSALTGMSFFGVLPFSGLLVAAIADSVGLRQAMGGAALLFGLAATAILYRYQHACEEQPVAGKLIVES</sequence>
<evidence type="ECO:0000256" key="1">
    <source>
        <dbReference type="ARBA" id="ARBA00004651"/>
    </source>
</evidence>
<name>B4DB83_9BACT</name>
<dbReference type="SUPFAM" id="SSF103473">
    <property type="entry name" value="MFS general substrate transporter"/>
    <property type="match status" value="1"/>
</dbReference>
<dbReference type="PANTHER" id="PTHR23513:SF11">
    <property type="entry name" value="STAPHYLOFERRIN A TRANSPORTER"/>
    <property type="match status" value="1"/>
</dbReference>
<evidence type="ECO:0000256" key="2">
    <source>
        <dbReference type="ARBA" id="ARBA00022448"/>
    </source>
</evidence>
<evidence type="ECO:0000313" key="9">
    <source>
        <dbReference type="EMBL" id="EDY16271.1"/>
    </source>
</evidence>
<dbReference type="InterPro" id="IPR020846">
    <property type="entry name" value="MFS_dom"/>
</dbReference>
<evidence type="ECO:0000313" key="10">
    <source>
        <dbReference type="Proteomes" id="UP000005824"/>
    </source>
</evidence>
<keyword evidence="2" id="KW-0813">Transport</keyword>
<accession>B4DB83</accession>
<feature type="transmembrane region" description="Helical" evidence="7">
    <location>
        <begin position="252"/>
        <end position="271"/>
    </location>
</feature>
<dbReference type="eggNOG" id="COG2814">
    <property type="taxonomic scope" value="Bacteria"/>
</dbReference>
<evidence type="ECO:0000256" key="3">
    <source>
        <dbReference type="ARBA" id="ARBA00022475"/>
    </source>
</evidence>
<dbReference type="PROSITE" id="PS50850">
    <property type="entry name" value="MFS"/>
    <property type="match status" value="1"/>
</dbReference>
<reference evidence="9 10" key="1">
    <citation type="journal article" date="2011" name="J. Bacteriol.">
        <title>Genome sequence of Chthoniobacter flavus Ellin428, an aerobic heterotrophic soil bacterium.</title>
        <authorList>
            <person name="Kant R."/>
            <person name="van Passel M.W."/>
            <person name="Palva A."/>
            <person name="Lucas S."/>
            <person name="Lapidus A."/>
            <person name="Glavina Del Rio T."/>
            <person name="Dalin E."/>
            <person name="Tice H."/>
            <person name="Bruce D."/>
            <person name="Goodwin L."/>
            <person name="Pitluck S."/>
            <person name="Larimer F.W."/>
            <person name="Land M.L."/>
            <person name="Hauser L."/>
            <person name="Sangwan P."/>
            <person name="de Vos W.M."/>
            <person name="Janssen P.H."/>
            <person name="Smidt H."/>
        </authorList>
    </citation>
    <scope>NUCLEOTIDE SEQUENCE [LARGE SCALE GENOMIC DNA]</scope>
    <source>
        <strain evidence="9 10">Ellin428</strain>
    </source>
</reference>
<feature type="domain" description="Major facilitator superfamily (MFS) profile" evidence="8">
    <location>
        <begin position="1"/>
        <end position="390"/>
    </location>
</feature>
<evidence type="ECO:0000256" key="5">
    <source>
        <dbReference type="ARBA" id="ARBA00022989"/>
    </source>
</evidence>
<dbReference type="Gene3D" id="1.20.1250.20">
    <property type="entry name" value="MFS general substrate transporter like domains"/>
    <property type="match status" value="1"/>
</dbReference>
<feature type="transmembrane region" description="Helical" evidence="7">
    <location>
        <begin position="40"/>
        <end position="60"/>
    </location>
</feature>
<dbReference type="Proteomes" id="UP000005824">
    <property type="component" value="Unassembled WGS sequence"/>
</dbReference>
<evidence type="ECO:0000259" key="8">
    <source>
        <dbReference type="PROSITE" id="PS50850"/>
    </source>
</evidence>